<dbReference type="KEGG" id="bcv:Bcav_2745"/>
<evidence type="ECO:0000313" key="6">
    <source>
        <dbReference type="EMBL" id="ACQ80990.1"/>
    </source>
</evidence>
<dbReference type="PROSITE" id="PS00122">
    <property type="entry name" value="CARBOXYLESTERASE_B_1"/>
    <property type="match status" value="1"/>
</dbReference>
<evidence type="ECO:0000259" key="5">
    <source>
        <dbReference type="Pfam" id="PF00135"/>
    </source>
</evidence>
<accession>C5BY90</accession>
<sequence>MTTDDLVVTTAAGDVAGVRRAPSHAAFLGIPFAEPPVGERRLAAPVPRGAWDGVRPCREYGPTPQRRRTGGGVTSIPEPSIPGEDTLAVNVFTPAPGDRQARLPVLVWIHGGGYTSGSPASPWYDGRTFAARGIVTVTISYRLGFDGFGLLPDAPPNRAVLDWLLALAWVQENIAAFGGDPDAVTIAGQSAGGGAVLTLLAMPRAQGLFRRAIAQSGALADLPSDAAEATTAQLATELGVTATRDGFRSVPEATVLEAQHALTANDLADPAAVFGGLVNRTASPLTFGPVIDGDLVTAPASASMARGTGTDVPLLAGTTAHEFNGVVTSHAPAALRFVPATLVLRRAGMPHDVTRDYLRARNGTDTPGVVGQLLTDLLFRAPLAEVLMARQAAGATSWAYDFRWPSPLAHGTSPHCLDAPFVWNCLDAERVTEVNTGPHPPQELADAMHGTWAAFVAGDDPDWPAFAAPDHAARVFTVPPVTARNAYAIERRLAGR</sequence>
<evidence type="ECO:0000256" key="1">
    <source>
        <dbReference type="ARBA" id="ARBA00005964"/>
    </source>
</evidence>
<dbReference type="ESTHER" id="9mico-c5by90">
    <property type="family name" value="Carb_B_Bacteria"/>
</dbReference>
<proteinExistence type="inferred from homology"/>
<reference evidence="6 7" key="1">
    <citation type="journal article" date="2009" name="Stand. Genomic Sci.">
        <title>Complete genome sequence of Beutenbergia cavernae type strain (HKI 0122).</title>
        <authorList>
            <person name="Land M."/>
            <person name="Pukall R."/>
            <person name="Abt B."/>
            <person name="Goker M."/>
            <person name="Rohde M."/>
            <person name="Glavina Del Rio T."/>
            <person name="Tice H."/>
            <person name="Copeland A."/>
            <person name="Cheng J.F."/>
            <person name="Lucas S."/>
            <person name="Chen F."/>
            <person name="Nolan M."/>
            <person name="Bruce D."/>
            <person name="Goodwin L."/>
            <person name="Pitluck S."/>
            <person name="Ivanova N."/>
            <person name="Mavromatis K."/>
            <person name="Ovchinnikova G."/>
            <person name="Pati A."/>
            <person name="Chen A."/>
            <person name="Palaniappan K."/>
            <person name="Hauser L."/>
            <person name="Chang Y.J."/>
            <person name="Jefferies C.C."/>
            <person name="Saunders E."/>
            <person name="Brettin T."/>
            <person name="Detter J.C."/>
            <person name="Han C."/>
            <person name="Chain P."/>
            <person name="Bristow J."/>
            <person name="Eisen J.A."/>
            <person name="Markowitz V."/>
            <person name="Hugenholtz P."/>
            <person name="Kyrpides N.C."/>
            <person name="Klenk H.P."/>
            <person name="Lapidus A."/>
        </authorList>
    </citation>
    <scope>NUCLEOTIDE SEQUENCE [LARGE SCALE GENOMIC DNA]</scope>
    <source>
        <strain evidence="7">ATCC BAA-8 / DSM 12333 / NBRC 16432</strain>
    </source>
</reference>
<dbReference type="InterPro" id="IPR050309">
    <property type="entry name" value="Type-B_Carboxylest/Lipase"/>
</dbReference>
<evidence type="ECO:0000256" key="2">
    <source>
        <dbReference type="ARBA" id="ARBA00022801"/>
    </source>
</evidence>
<evidence type="ECO:0000256" key="4">
    <source>
        <dbReference type="SAM" id="MobiDB-lite"/>
    </source>
</evidence>
<dbReference type="EMBL" id="CP001618">
    <property type="protein sequence ID" value="ACQ80990.1"/>
    <property type="molecule type" value="Genomic_DNA"/>
</dbReference>
<dbReference type="Proteomes" id="UP000007962">
    <property type="component" value="Chromosome"/>
</dbReference>
<organism evidence="6 7">
    <name type="scientific">Beutenbergia cavernae (strain ATCC BAA-8 / DSM 12333 / CCUG 43141 / JCM 11478 / NBRC 16432 / NCIMB 13614 / HKI 0122)</name>
    <dbReference type="NCBI Taxonomy" id="471853"/>
    <lineage>
        <taxon>Bacteria</taxon>
        <taxon>Bacillati</taxon>
        <taxon>Actinomycetota</taxon>
        <taxon>Actinomycetes</taxon>
        <taxon>Micrococcales</taxon>
        <taxon>Beutenbergiaceae</taxon>
        <taxon>Beutenbergia</taxon>
    </lineage>
</organism>
<dbReference type="OrthoDB" id="3199405at2"/>
<dbReference type="GO" id="GO:0016787">
    <property type="term" value="F:hydrolase activity"/>
    <property type="evidence" value="ECO:0007669"/>
    <property type="project" value="UniProtKB-KW"/>
</dbReference>
<name>C5BY90_BEUC1</name>
<dbReference type="AlphaFoldDB" id="C5BY90"/>
<feature type="region of interest" description="Disordered" evidence="4">
    <location>
        <begin position="55"/>
        <end position="80"/>
    </location>
</feature>
<comment type="similarity">
    <text evidence="1 3">Belongs to the type-B carboxylesterase/lipase family.</text>
</comment>
<feature type="domain" description="Carboxylesterase type B" evidence="5">
    <location>
        <begin position="5"/>
        <end position="462"/>
    </location>
</feature>
<dbReference type="PANTHER" id="PTHR11559">
    <property type="entry name" value="CARBOXYLESTERASE"/>
    <property type="match status" value="1"/>
</dbReference>
<dbReference type="Gene3D" id="3.40.50.1820">
    <property type="entry name" value="alpha/beta hydrolase"/>
    <property type="match status" value="1"/>
</dbReference>
<dbReference type="HOGENOM" id="CLU_006586_16_0_11"/>
<keyword evidence="2 3" id="KW-0378">Hydrolase</keyword>
<dbReference type="EC" id="3.1.1.-" evidence="3"/>
<evidence type="ECO:0000256" key="3">
    <source>
        <dbReference type="RuleBase" id="RU361235"/>
    </source>
</evidence>
<gene>
    <name evidence="6" type="ordered locus">Bcav_2745</name>
</gene>
<keyword evidence="7" id="KW-1185">Reference proteome</keyword>
<dbReference type="InterPro" id="IPR002018">
    <property type="entry name" value="CarbesteraseB"/>
</dbReference>
<protein>
    <recommendedName>
        <fullName evidence="3">Carboxylic ester hydrolase</fullName>
        <ecNumber evidence="3">3.1.1.-</ecNumber>
    </recommendedName>
</protein>
<evidence type="ECO:0000313" key="7">
    <source>
        <dbReference type="Proteomes" id="UP000007962"/>
    </source>
</evidence>
<dbReference type="RefSeq" id="WP_015883230.1">
    <property type="nucleotide sequence ID" value="NC_012669.1"/>
</dbReference>
<dbReference type="InterPro" id="IPR019826">
    <property type="entry name" value="Carboxylesterase_B_AS"/>
</dbReference>
<dbReference type="InterPro" id="IPR029058">
    <property type="entry name" value="AB_hydrolase_fold"/>
</dbReference>
<dbReference type="eggNOG" id="COG2272">
    <property type="taxonomic scope" value="Bacteria"/>
</dbReference>
<dbReference type="STRING" id="471853.Bcav_2745"/>
<dbReference type="Pfam" id="PF00135">
    <property type="entry name" value="COesterase"/>
    <property type="match status" value="1"/>
</dbReference>
<dbReference type="SUPFAM" id="SSF53474">
    <property type="entry name" value="alpha/beta-Hydrolases"/>
    <property type="match status" value="1"/>
</dbReference>